<dbReference type="GO" id="GO:0004180">
    <property type="term" value="F:carboxypeptidase activity"/>
    <property type="evidence" value="ECO:0007669"/>
    <property type="project" value="UniProtKB-KW"/>
</dbReference>
<dbReference type="InterPro" id="IPR003709">
    <property type="entry name" value="VanY-like_core_dom"/>
</dbReference>
<gene>
    <name evidence="2" type="ORF">D0435_06815</name>
</gene>
<accession>A0A845QJU5</accession>
<dbReference type="InterPro" id="IPR052179">
    <property type="entry name" value="DD-CPase-like"/>
</dbReference>
<keyword evidence="2" id="KW-0378">Hydrolase</keyword>
<name>A0A845QJU5_9FIRM</name>
<dbReference type="EMBL" id="QXWK01000011">
    <property type="protein sequence ID" value="NBH61361.1"/>
    <property type="molecule type" value="Genomic_DNA"/>
</dbReference>
<proteinExistence type="predicted"/>
<evidence type="ECO:0000259" key="1">
    <source>
        <dbReference type="Pfam" id="PF02557"/>
    </source>
</evidence>
<dbReference type="Gene3D" id="3.30.1380.10">
    <property type="match status" value="1"/>
</dbReference>
<dbReference type="SUPFAM" id="SSF55166">
    <property type="entry name" value="Hedgehog/DD-peptidase"/>
    <property type="match status" value="1"/>
</dbReference>
<dbReference type="Proteomes" id="UP000446866">
    <property type="component" value="Unassembled WGS sequence"/>
</dbReference>
<evidence type="ECO:0000313" key="3">
    <source>
        <dbReference type="Proteomes" id="UP000446866"/>
    </source>
</evidence>
<keyword evidence="2" id="KW-0645">Protease</keyword>
<dbReference type="AlphaFoldDB" id="A0A845QJU5"/>
<keyword evidence="3" id="KW-1185">Reference proteome</keyword>
<dbReference type="InterPro" id="IPR009045">
    <property type="entry name" value="Zn_M74/Hedgehog-like"/>
</dbReference>
<dbReference type="GO" id="GO:0006508">
    <property type="term" value="P:proteolysis"/>
    <property type="evidence" value="ECO:0007669"/>
    <property type="project" value="InterPro"/>
</dbReference>
<protein>
    <submittedName>
        <fullName evidence="2">D-alanyl-D-alanine carboxypeptidase family protein</fullName>
    </submittedName>
</protein>
<sequence length="241" mass="27186">MTERMQAFGGNLILVNHDHPLQQSAQPCCVPILENYPAVTMERRAAACLLQLLRAIGAGDEIVPVSGYRPYSEQMQIYQDSLAENGAAFTAKYVAKPGCSEHQSGLAIDLAKKAPKIDFICPDFPDIGICAEFRKAASRYGFIQRYTAEKEHITGIACEPWHFRYVGYPHSEIMEEMNFCLEEYIDYLHRFTYCHPMLLRRGDKEISVFFSETNEASHETAGIITEISGNNVDGCIMTVWE</sequence>
<evidence type="ECO:0000313" key="2">
    <source>
        <dbReference type="EMBL" id="NBH61361.1"/>
    </source>
</evidence>
<dbReference type="RefSeq" id="WP_160201644.1">
    <property type="nucleotide sequence ID" value="NZ_QXWK01000011.1"/>
</dbReference>
<reference evidence="2 3" key="1">
    <citation type="submission" date="2018-08" db="EMBL/GenBank/DDBJ databases">
        <title>Murine metabolic-syndrome-specific gut microbial biobank.</title>
        <authorList>
            <person name="Liu C."/>
        </authorList>
    </citation>
    <scope>NUCLEOTIDE SEQUENCE [LARGE SCALE GENOMIC DNA]</scope>
    <source>
        <strain evidence="2 3">28</strain>
    </source>
</reference>
<dbReference type="Gene3D" id="3.30.200.180">
    <property type="match status" value="1"/>
</dbReference>
<feature type="domain" description="D-alanyl-D-alanine carboxypeptidase-like core" evidence="1">
    <location>
        <begin position="41"/>
        <end position="167"/>
    </location>
</feature>
<dbReference type="PANTHER" id="PTHR34385:SF1">
    <property type="entry name" value="PEPTIDOGLYCAN L-ALANYL-D-GLUTAMATE ENDOPEPTIDASE CWLK"/>
    <property type="match status" value="1"/>
</dbReference>
<dbReference type="Pfam" id="PF02557">
    <property type="entry name" value="VanY"/>
    <property type="match status" value="1"/>
</dbReference>
<dbReference type="CDD" id="cd14849">
    <property type="entry name" value="DD-dipeptidase_VanXYc"/>
    <property type="match status" value="1"/>
</dbReference>
<organism evidence="2 3">
    <name type="scientific">Anaerotruncus colihominis</name>
    <dbReference type="NCBI Taxonomy" id="169435"/>
    <lineage>
        <taxon>Bacteria</taxon>
        <taxon>Bacillati</taxon>
        <taxon>Bacillota</taxon>
        <taxon>Clostridia</taxon>
        <taxon>Eubacteriales</taxon>
        <taxon>Oscillospiraceae</taxon>
        <taxon>Anaerotruncus</taxon>
    </lineage>
</organism>
<keyword evidence="2" id="KW-0121">Carboxypeptidase</keyword>
<comment type="caution">
    <text evidence="2">The sequence shown here is derived from an EMBL/GenBank/DDBJ whole genome shotgun (WGS) entry which is preliminary data.</text>
</comment>
<dbReference type="PANTHER" id="PTHR34385">
    <property type="entry name" value="D-ALANYL-D-ALANINE CARBOXYPEPTIDASE"/>
    <property type="match status" value="1"/>
</dbReference>